<reference evidence="10 11" key="1">
    <citation type="journal article" date="2010" name="Plant Cell">
        <title>The Chlorella variabilis NC64A genome reveals adaptation to photosymbiosis, coevolution with viruses, and cryptic sex.</title>
        <authorList>
            <person name="Blanc G."/>
            <person name="Duncan G."/>
            <person name="Agarkova I."/>
            <person name="Borodovsky M."/>
            <person name="Gurnon J."/>
            <person name="Kuo A."/>
            <person name="Lindquist E."/>
            <person name="Lucas S."/>
            <person name="Pangilinan J."/>
            <person name="Polle J."/>
            <person name="Salamov A."/>
            <person name="Terry A."/>
            <person name="Yamada T."/>
            <person name="Dunigan D.D."/>
            <person name="Grigoriev I.V."/>
            <person name="Claverie J.M."/>
            <person name="Van Etten J.L."/>
        </authorList>
    </citation>
    <scope>NUCLEOTIDE SEQUENCE [LARGE SCALE GENOMIC DNA]</scope>
    <source>
        <strain evidence="10 11">NC64A</strain>
    </source>
</reference>
<dbReference type="GO" id="GO:0061630">
    <property type="term" value="F:ubiquitin protein ligase activity"/>
    <property type="evidence" value="ECO:0007669"/>
    <property type="project" value="InterPro"/>
</dbReference>
<dbReference type="STRING" id="554065.E1ZFM6"/>
<dbReference type="InterPro" id="IPR024964">
    <property type="entry name" value="CTLH/CRA"/>
</dbReference>
<dbReference type="AlphaFoldDB" id="E1ZFM6"/>
<dbReference type="SUPFAM" id="SSF57850">
    <property type="entry name" value="RING/U-box"/>
    <property type="match status" value="1"/>
</dbReference>
<dbReference type="InterPro" id="IPR044063">
    <property type="entry name" value="ZF_RING_GID"/>
</dbReference>
<organism evidence="11">
    <name type="scientific">Chlorella variabilis</name>
    <name type="common">Green alga</name>
    <dbReference type="NCBI Taxonomy" id="554065"/>
    <lineage>
        <taxon>Eukaryota</taxon>
        <taxon>Viridiplantae</taxon>
        <taxon>Chlorophyta</taxon>
        <taxon>core chlorophytes</taxon>
        <taxon>Trebouxiophyceae</taxon>
        <taxon>Chlorellales</taxon>
        <taxon>Chlorellaceae</taxon>
        <taxon>Chlorella clade</taxon>
        <taxon>Chlorella</taxon>
    </lineage>
</organism>
<gene>
    <name evidence="10" type="ORF">CHLNCDRAFT_57944</name>
</gene>
<evidence type="ECO:0000256" key="2">
    <source>
        <dbReference type="ARBA" id="ARBA00022490"/>
    </source>
</evidence>
<keyword evidence="5" id="KW-0862">Zinc</keyword>
<keyword evidence="7" id="KW-0175">Coiled coil</keyword>
<evidence type="ECO:0000313" key="11">
    <source>
        <dbReference type="Proteomes" id="UP000008141"/>
    </source>
</evidence>
<dbReference type="GeneID" id="17354700"/>
<dbReference type="GO" id="GO:0043161">
    <property type="term" value="P:proteasome-mediated ubiquitin-dependent protein catabolic process"/>
    <property type="evidence" value="ECO:0007669"/>
    <property type="project" value="InterPro"/>
</dbReference>
<feature type="coiled-coil region" evidence="7">
    <location>
        <begin position="50"/>
        <end position="77"/>
    </location>
</feature>
<keyword evidence="3" id="KW-0479">Metal-binding</keyword>
<dbReference type="InterPro" id="IPR006595">
    <property type="entry name" value="CTLH_C"/>
</dbReference>
<dbReference type="SMART" id="SM00668">
    <property type="entry name" value="CTLH"/>
    <property type="match status" value="1"/>
</dbReference>
<feature type="domain" description="RING-Gid-type" evidence="9">
    <location>
        <begin position="294"/>
        <end position="366"/>
    </location>
</feature>
<evidence type="ECO:0000313" key="10">
    <source>
        <dbReference type="EMBL" id="EFN55158.1"/>
    </source>
</evidence>
<evidence type="ECO:0000256" key="6">
    <source>
        <dbReference type="PROSITE-ProRule" id="PRU01215"/>
    </source>
</evidence>
<dbReference type="Proteomes" id="UP000008141">
    <property type="component" value="Unassembled WGS sequence"/>
</dbReference>
<keyword evidence="2" id="KW-0963">Cytoplasm</keyword>
<dbReference type="InterPro" id="IPR045098">
    <property type="entry name" value="Fyv10_fam"/>
</dbReference>
<dbReference type="PROSITE" id="PS51867">
    <property type="entry name" value="ZF_RING_GID"/>
    <property type="match status" value="1"/>
</dbReference>
<dbReference type="GO" id="GO:0008270">
    <property type="term" value="F:zinc ion binding"/>
    <property type="evidence" value="ECO:0007669"/>
    <property type="project" value="UniProtKB-KW"/>
</dbReference>
<evidence type="ECO:0000256" key="1">
    <source>
        <dbReference type="ARBA" id="ARBA00004496"/>
    </source>
</evidence>
<dbReference type="OMA" id="ANHETAR"/>
<dbReference type="PANTHER" id="PTHR12170:SF2">
    <property type="entry name" value="E3 UBIQUITIN-PROTEIN TRANSFERASE MAEA"/>
    <property type="match status" value="1"/>
</dbReference>
<proteinExistence type="predicted"/>
<dbReference type="PROSITE" id="PS50896">
    <property type="entry name" value="LISH"/>
    <property type="match status" value="1"/>
</dbReference>
<sequence length="381" mass="42136">MALLDAQAVTVPFESLKRVTRERKYAIEEVEGLLGEVQQAAGGAGGEAGSEAAAARLEQYEKQLQGLKRKLEATSLCERQELARCRARLQHVHDLGPPARDAQVEWSRRRIDRLLVDHMLRGGYNRAAAGLAASAGIEALVELHIFGGAQRVVEALRGHDCGPALAWCEENRARLRKAKSKLEFKLRVQEFVELVRAGQQLEAIAYARRHLAPWAPQHMPELQRAAALLAFQAGTQCAPYRQLLDDARWLELVDLFHQELYRLNCLPPTSLLSIHLQAGLSALKTPLSLADSCCREDPLHLPAFRALAEGLPFAKHVHSKLICALSHTLMNEHNPPAALPNGYVYSQKALQEMAAAHGGRVTCPRTGFSCDVSQLRRVYVS</sequence>
<dbReference type="RefSeq" id="XP_005847260.1">
    <property type="nucleotide sequence ID" value="XM_005847198.1"/>
</dbReference>
<dbReference type="EMBL" id="GL433845">
    <property type="protein sequence ID" value="EFN55158.1"/>
    <property type="molecule type" value="Genomic_DNA"/>
</dbReference>
<dbReference type="FunCoup" id="E1ZFM6">
    <property type="interactions" value="1813"/>
</dbReference>
<dbReference type="InterPro" id="IPR013144">
    <property type="entry name" value="CRA_dom"/>
</dbReference>
<evidence type="ECO:0000256" key="3">
    <source>
        <dbReference type="ARBA" id="ARBA00022723"/>
    </source>
</evidence>
<dbReference type="InParanoid" id="E1ZFM6"/>
<keyword evidence="4 6" id="KW-0863">Zinc-finger</keyword>
<evidence type="ECO:0000256" key="5">
    <source>
        <dbReference type="ARBA" id="ARBA00022833"/>
    </source>
</evidence>
<dbReference type="CDD" id="cd16659">
    <property type="entry name" value="RING-Ubox_Emp"/>
    <property type="match status" value="1"/>
</dbReference>
<evidence type="ECO:0000256" key="4">
    <source>
        <dbReference type="ARBA" id="ARBA00022771"/>
    </source>
</evidence>
<dbReference type="GO" id="GO:0005737">
    <property type="term" value="C:cytoplasm"/>
    <property type="evidence" value="ECO:0007669"/>
    <property type="project" value="UniProtKB-SubCell"/>
</dbReference>
<evidence type="ECO:0000256" key="7">
    <source>
        <dbReference type="SAM" id="Coils"/>
    </source>
</evidence>
<protein>
    <recommendedName>
        <fullName evidence="12">Macrophage erythroblast attacher</fullName>
    </recommendedName>
</protein>
<evidence type="ECO:0000259" key="8">
    <source>
        <dbReference type="PROSITE" id="PS50897"/>
    </source>
</evidence>
<dbReference type="eggNOG" id="KOG0396">
    <property type="taxonomic scope" value="Eukaryota"/>
</dbReference>
<dbReference type="OrthoDB" id="1933455at2759"/>
<evidence type="ECO:0000259" key="9">
    <source>
        <dbReference type="PROSITE" id="PS51867"/>
    </source>
</evidence>
<dbReference type="InterPro" id="IPR006594">
    <property type="entry name" value="LisH"/>
</dbReference>
<dbReference type="KEGG" id="cvr:CHLNCDRAFT_57944"/>
<feature type="zinc finger region" description="RING-Gid-type" evidence="6">
    <location>
        <begin position="294"/>
        <end position="366"/>
    </location>
</feature>
<dbReference type="SMART" id="SM00757">
    <property type="entry name" value="CRA"/>
    <property type="match status" value="1"/>
</dbReference>
<evidence type="ECO:0008006" key="12">
    <source>
        <dbReference type="Google" id="ProtNLM"/>
    </source>
</evidence>
<comment type="subcellular location">
    <subcellularLocation>
        <location evidence="1">Cytoplasm</location>
    </subcellularLocation>
</comment>
<dbReference type="PROSITE" id="PS50897">
    <property type="entry name" value="CTLH"/>
    <property type="match status" value="1"/>
</dbReference>
<dbReference type="GO" id="GO:0005634">
    <property type="term" value="C:nucleus"/>
    <property type="evidence" value="ECO:0007669"/>
    <property type="project" value="TreeGrafter"/>
</dbReference>
<accession>E1ZFM6</accession>
<name>E1ZFM6_CHLVA</name>
<dbReference type="PANTHER" id="PTHR12170">
    <property type="entry name" value="MACROPHAGE ERYTHROBLAST ATTACHER-RELATED"/>
    <property type="match status" value="1"/>
</dbReference>
<keyword evidence="11" id="KW-1185">Reference proteome</keyword>
<feature type="domain" description="CTLH" evidence="8">
    <location>
        <begin position="145"/>
        <end position="202"/>
    </location>
</feature>
<dbReference type="Pfam" id="PF10607">
    <property type="entry name" value="CTLH"/>
    <property type="match status" value="1"/>
</dbReference>
<dbReference type="GO" id="GO:0034657">
    <property type="term" value="C:GID complex"/>
    <property type="evidence" value="ECO:0007669"/>
    <property type="project" value="TreeGrafter"/>
</dbReference>